<dbReference type="OrthoDB" id="5813665at2759"/>
<reference evidence="4" key="1">
    <citation type="submission" date="2016-06" db="UniProtKB">
        <authorList>
            <consortium name="WormBaseParasite"/>
        </authorList>
    </citation>
    <scope>IDENTIFICATION</scope>
</reference>
<evidence type="ECO:0000313" key="4">
    <source>
        <dbReference type="WBParaSite" id="GPUH_0000006601-mRNA-1"/>
    </source>
</evidence>
<evidence type="ECO:0000256" key="1">
    <source>
        <dbReference type="SAM" id="Phobius"/>
    </source>
</evidence>
<evidence type="ECO:0000313" key="3">
    <source>
        <dbReference type="Proteomes" id="UP000271098"/>
    </source>
</evidence>
<dbReference type="EMBL" id="UYRT01000044">
    <property type="protein sequence ID" value="VDK27250.1"/>
    <property type="molecule type" value="Genomic_DNA"/>
</dbReference>
<dbReference type="PANTHER" id="PTHR34851:SF5">
    <property type="entry name" value="MARVEL DOMAIN-CONTAINING PROTEIN"/>
    <property type="match status" value="1"/>
</dbReference>
<sequence length="259" mass="28537">MNNSSSFSGGREAQVPNGVIARSTPAKTSQRRCCCNSLHVVTATLLIGCLELCYFAYEVFSTIYHFMRTGEQYILSLSVSLFCVLLALVAVLLLFAAVKTSTAYLLVPHLLMQAAAVCILSLMCFFCIFSATAGTSLDFRIVSVEDSPAGDLALSMVDDSSIYELTHISKTLTLFLIIVFIILLLFTSIEVWMFITVLGCFFHLQEKAILKAQPLTMNNEIDRILTSKAPSRSRVGSKRDCFSSKLMKTNPSTRAETDC</sequence>
<dbReference type="PANTHER" id="PTHR34851">
    <property type="entry name" value="PROTEIN CBG05235-RELATED"/>
    <property type="match status" value="1"/>
</dbReference>
<evidence type="ECO:0000313" key="2">
    <source>
        <dbReference type="EMBL" id="VDK27250.1"/>
    </source>
</evidence>
<protein>
    <submittedName>
        <fullName evidence="4">MARVEL domain-containing protein</fullName>
    </submittedName>
</protein>
<dbReference type="AlphaFoldDB" id="A0A183CUC6"/>
<dbReference type="WBParaSite" id="GPUH_0000006601-mRNA-1">
    <property type="protein sequence ID" value="GPUH_0000006601-mRNA-1"/>
    <property type="gene ID" value="GPUH_0000006601"/>
</dbReference>
<keyword evidence="1" id="KW-1133">Transmembrane helix</keyword>
<dbReference type="Proteomes" id="UP000271098">
    <property type="component" value="Unassembled WGS sequence"/>
</dbReference>
<gene>
    <name evidence="2" type="ORF">GPUH_LOCUS67</name>
</gene>
<name>A0A183CUC6_9BILA</name>
<keyword evidence="3" id="KW-1185">Reference proteome</keyword>
<feature type="transmembrane region" description="Helical" evidence="1">
    <location>
        <begin position="37"/>
        <end position="57"/>
    </location>
</feature>
<accession>A0A183CUC6</accession>
<feature type="transmembrane region" description="Helical" evidence="1">
    <location>
        <begin position="77"/>
        <end position="98"/>
    </location>
</feature>
<feature type="transmembrane region" description="Helical" evidence="1">
    <location>
        <begin position="110"/>
        <end position="131"/>
    </location>
</feature>
<keyword evidence="1" id="KW-0472">Membrane</keyword>
<proteinExistence type="predicted"/>
<reference evidence="2 3" key="2">
    <citation type="submission" date="2018-11" db="EMBL/GenBank/DDBJ databases">
        <authorList>
            <consortium name="Pathogen Informatics"/>
        </authorList>
    </citation>
    <scope>NUCLEOTIDE SEQUENCE [LARGE SCALE GENOMIC DNA]</scope>
</reference>
<keyword evidence="1" id="KW-0812">Transmembrane</keyword>
<feature type="transmembrane region" description="Helical" evidence="1">
    <location>
        <begin position="174"/>
        <end position="202"/>
    </location>
</feature>
<organism evidence="4">
    <name type="scientific">Gongylonema pulchrum</name>
    <dbReference type="NCBI Taxonomy" id="637853"/>
    <lineage>
        <taxon>Eukaryota</taxon>
        <taxon>Metazoa</taxon>
        <taxon>Ecdysozoa</taxon>
        <taxon>Nematoda</taxon>
        <taxon>Chromadorea</taxon>
        <taxon>Rhabditida</taxon>
        <taxon>Spirurina</taxon>
        <taxon>Spiruromorpha</taxon>
        <taxon>Spiruroidea</taxon>
        <taxon>Gongylonematidae</taxon>
        <taxon>Gongylonema</taxon>
    </lineage>
</organism>